<reference evidence="1 2" key="1">
    <citation type="submission" date="2021-06" db="EMBL/GenBank/DDBJ databases">
        <title>Caerostris extrusa draft genome.</title>
        <authorList>
            <person name="Kono N."/>
            <person name="Arakawa K."/>
        </authorList>
    </citation>
    <scope>NUCLEOTIDE SEQUENCE [LARGE SCALE GENOMIC DNA]</scope>
</reference>
<accession>A0AAV4UTX6</accession>
<proteinExistence type="predicted"/>
<organism evidence="1 2">
    <name type="scientific">Caerostris extrusa</name>
    <name type="common">Bark spider</name>
    <name type="synonym">Caerostris bankana</name>
    <dbReference type="NCBI Taxonomy" id="172846"/>
    <lineage>
        <taxon>Eukaryota</taxon>
        <taxon>Metazoa</taxon>
        <taxon>Ecdysozoa</taxon>
        <taxon>Arthropoda</taxon>
        <taxon>Chelicerata</taxon>
        <taxon>Arachnida</taxon>
        <taxon>Araneae</taxon>
        <taxon>Araneomorphae</taxon>
        <taxon>Entelegynae</taxon>
        <taxon>Araneoidea</taxon>
        <taxon>Araneidae</taxon>
        <taxon>Caerostris</taxon>
    </lineage>
</organism>
<dbReference type="EMBL" id="BPLR01013445">
    <property type="protein sequence ID" value="GIY61262.1"/>
    <property type="molecule type" value="Genomic_DNA"/>
</dbReference>
<dbReference type="Proteomes" id="UP001054945">
    <property type="component" value="Unassembled WGS sequence"/>
</dbReference>
<name>A0AAV4UTX6_CAEEX</name>
<evidence type="ECO:0000313" key="1">
    <source>
        <dbReference type="EMBL" id="GIY61262.1"/>
    </source>
</evidence>
<keyword evidence="2" id="KW-1185">Reference proteome</keyword>
<sequence length="83" mass="9313">MDTTKKETDASGGPSRLQPLFVRVAGSSSFIHKVRDTLKVKGIKRLEPLCDQFEEFGVAVGVANEPKQNRGEQRFCGEKRFEE</sequence>
<comment type="caution">
    <text evidence="1">The sequence shown here is derived from an EMBL/GenBank/DDBJ whole genome shotgun (WGS) entry which is preliminary data.</text>
</comment>
<evidence type="ECO:0000313" key="2">
    <source>
        <dbReference type="Proteomes" id="UP001054945"/>
    </source>
</evidence>
<gene>
    <name evidence="1" type="ORF">CEXT_596821</name>
</gene>
<dbReference type="AlphaFoldDB" id="A0AAV4UTX6"/>
<protein>
    <submittedName>
        <fullName evidence="1">Uncharacterized protein</fullName>
    </submittedName>
</protein>